<organism evidence="1 2">
    <name type="scientific">Avrilella dinanensis</name>
    <dbReference type="NCBI Taxonomy" id="2008672"/>
    <lineage>
        <taxon>Bacteria</taxon>
        <taxon>Pseudomonadati</taxon>
        <taxon>Bacteroidota</taxon>
        <taxon>Flavobacteriia</taxon>
        <taxon>Flavobacteriales</taxon>
        <taxon>Flavobacteriaceae</taxon>
        <taxon>Avrilella</taxon>
    </lineage>
</organism>
<dbReference type="EMBL" id="NIPO01000001">
    <property type="protein sequence ID" value="PJR03562.1"/>
    <property type="molecule type" value="Genomic_DNA"/>
</dbReference>
<protein>
    <submittedName>
        <fullName evidence="1">Uncharacterized protein</fullName>
    </submittedName>
</protein>
<evidence type="ECO:0000313" key="2">
    <source>
        <dbReference type="Proteomes" id="UP000231960"/>
    </source>
</evidence>
<evidence type="ECO:0000313" key="1">
    <source>
        <dbReference type="EMBL" id="PJR03562.1"/>
    </source>
</evidence>
<sequence>MKNLFLLIGLFFLLTLCSFSNLQKKIELHDIIGKLNKKQIDEIKKISVKDAKGFKFIKKKKSKGSFTTFVTTTSRKKISKDDEKKIQDIIDKYK</sequence>
<comment type="caution">
    <text evidence="1">The sequence shown here is derived from an EMBL/GenBank/DDBJ whole genome shotgun (WGS) entry which is preliminary data.</text>
</comment>
<dbReference type="AlphaFoldDB" id="A0A2M9R3Y6"/>
<reference evidence="1 2" key="1">
    <citation type="submission" date="2017-06" db="EMBL/GenBank/DDBJ databases">
        <title>Description of Avrilella dinanensis gen. nov. sp. nov.</title>
        <authorList>
            <person name="Leyer C."/>
            <person name="Sassi M."/>
            <person name="Minet J."/>
            <person name="Kayal S."/>
            <person name="Cattoir V."/>
        </authorList>
    </citation>
    <scope>NUCLEOTIDE SEQUENCE [LARGE SCALE GENOMIC DNA]</scope>
    <source>
        <strain evidence="1 2">UR159</strain>
    </source>
</reference>
<gene>
    <name evidence="1" type="ORF">CDL10_02790</name>
</gene>
<dbReference type="Proteomes" id="UP000231960">
    <property type="component" value="Unassembled WGS sequence"/>
</dbReference>
<keyword evidence="2" id="KW-1185">Reference proteome</keyword>
<proteinExistence type="predicted"/>
<name>A0A2M9R3Y6_9FLAO</name>
<accession>A0A2M9R3Y6</accession>
<dbReference type="RefSeq" id="WP_100677130.1">
    <property type="nucleotide sequence ID" value="NZ_NIPO01000001.1"/>
</dbReference>